<evidence type="ECO:0000313" key="4">
    <source>
        <dbReference type="Proteomes" id="UP000291151"/>
    </source>
</evidence>
<proteinExistence type="predicted"/>
<feature type="domain" description="Flagellar hook-length control protein-like C-terminal" evidence="2">
    <location>
        <begin position="338"/>
        <end position="416"/>
    </location>
</feature>
<evidence type="ECO:0000259" key="2">
    <source>
        <dbReference type="Pfam" id="PF02120"/>
    </source>
</evidence>
<name>A0A4P6UU72_9BACL</name>
<accession>A0A4P6UU72</accession>
<evidence type="ECO:0000313" key="3">
    <source>
        <dbReference type="EMBL" id="QBK25636.1"/>
    </source>
</evidence>
<dbReference type="Proteomes" id="UP000291151">
    <property type="component" value="Chromosome"/>
</dbReference>
<feature type="region of interest" description="Disordered" evidence="1">
    <location>
        <begin position="432"/>
        <end position="463"/>
    </location>
</feature>
<sequence length="463" mass="52324">MLHDIQNYYQQRRIEVQILKVKGGETMNIGAFSFAIHQLPSISSGKLNQPSNKGDSKFGNIFSSMVANNTKEVDVQRTAEVQELLEENSFKGVLELLGISYDEGLFIVSQGEEEKAVTIDEVLENSDNLLSLLNINREQLNEILQLIFGQEVSINNLSDFIQFINEQPQLSADIALTILGKDNDNQKVAVQLLQLMKLVEIIYKEYSISQQSSLLLSENNNEFKLQRKQPANIFQTVDKVSENEQSTKPIFGVKAVLQNVENLISIEGTSSSGKFSLEGFEQLVQQAKTTMENSASTLPNTMLQPNSETKTVTITLPNTNQTSQAESLVKQIEALLQRSQMANTQGTSKILIKLHPENLGSIRIELVHREGAITARLLASTSQAKELLDSQVHQLKQAFVQQNIQLERIDIQQSLQETDLRNQSFFNNMFNGRERQEKEEQHSEEKQEEESKSFKDYLIDEEV</sequence>
<dbReference type="CDD" id="cd17470">
    <property type="entry name" value="T3SS_Flik_C"/>
    <property type="match status" value="1"/>
</dbReference>
<dbReference type="Pfam" id="PF02120">
    <property type="entry name" value="Flg_hook"/>
    <property type="match status" value="1"/>
</dbReference>
<dbReference type="AlphaFoldDB" id="A0A4P6UU72"/>
<dbReference type="InterPro" id="IPR021136">
    <property type="entry name" value="Flagellar_hook_control-like_C"/>
</dbReference>
<keyword evidence="4" id="KW-1185">Reference proteome</keyword>
<gene>
    <name evidence="3" type="ORF">DKZ56_07065</name>
</gene>
<evidence type="ECO:0000256" key="1">
    <source>
        <dbReference type="SAM" id="MobiDB-lite"/>
    </source>
</evidence>
<dbReference type="KEGG" id="uth:DKZ56_07065"/>
<dbReference type="InterPro" id="IPR038610">
    <property type="entry name" value="FliK-like_C_sf"/>
</dbReference>
<dbReference type="Gene3D" id="3.30.750.140">
    <property type="match status" value="1"/>
</dbReference>
<protein>
    <recommendedName>
        <fullName evidence="2">Flagellar hook-length control protein-like C-terminal domain-containing protein</fullName>
    </recommendedName>
</protein>
<reference evidence="3 4" key="1">
    <citation type="submission" date="2019-02" db="EMBL/GenBank/DDBJ databases">
        <title>Ureibacillus thermophilus.</title>
        <authorList>
            <person name="Sunny J.S."/>
            <person name="Natarajan A."/>
            <person name="Saleena L.M."/>
        </authorList>
    </citation>
    <scope>NUCLEOTIDE SEQUENCE [LARGE SCALE GENOMIC DNA]</scope>
    <source>
        <strain evidence="3 4">LM102</strain>
    </source>
</reference>
<dbReference type="EMBL" id="CP036528">
    <property type="protein sequence ID" value="QBK25636.1"/>
    <property type="molecule type" value="Genomic_DNA"/>
</dbReference>
<organism evidence="3 4">
    <name type="scientific">Ureibacillus thermophilus</name>
    <dbReference type="NCBI Taxonomy" id="367743"/>
    <lineage>
        <taxon>Bacteria</taxon>
        <taxon>Bacillati</taxon>
        <taxon>Bacillota</taxon>
        <taxon>Bacilli</taxon>
        <taxon>Bacillales</taxon>
        <taxon>Caryophanaceae</taxon>
        <taxon>Ureibacillus</taxon>
    </lineage>
</organism>